<dbReference type="InterPro" id="IPR018244">
    <property type="entry name" value="Allrgn_V5/Tpx1_CS"/>
</dbReference>
<dbReference type="InterPro" id="IPR043784">
    <property type="entry name" value="DUF5726"/>
</dbReference>
<feature type="domain" description="SCP" evidence="1">
    <location>
        <begin position="273"/>
        <end position="404"/>
    </location>
</feature>
<dbReference type="InterPro" id="IPR001283">
    <property type="entry name" value="CRISP-related"/>
</dbReference>
<dbReference type="InterPro" id="IPR021109">
    <property type="entry name" value="Peptidase_aspartic_dom_sf"/>
</dbReference>
<evidence type="ECO:0000313" key="2">
    <source>
        <dbReference type="EMBL" id="VDK38976.1"/>
    </source>
</evidence>
<name>A0A3P6PGR4_TAEAS</name>
<dbReference type="SUPFAM" id="SSF55797">
    <property type="entry name" value="PR-1-like"/>
    <property type="match status" value="2"/>
</dbReference>
<feature type="domain" description="SCP" evidence="1">
    <location>
        <begin position="424"/>
        <end position="552"/>
    </location>
</feature>
<evidence type="ECO:0000259" key="1">
    <source>
        <dbReference type="SMART" id="SM00198"/>
    </source>
</evidence>
<dbReference type="InterPro" id="IPR014044">
    <property type="entry name" value="CAP_dom"/>
</dbReference>
<dbReference type="Proteomes" id="UP000282613">
    <property type="component" value="Unassembled WGS sequence"/>
</dbReference>
<dbReference type="CDD" id="cd00303">
    <property type="entry name" value="retropepsin_like"/>
    <property type="match status" value="1"/>
</dbReference>
<organism evidence="2 3">
    <name type="scientific">Taenia asiatica</name>
    <name type="common">Asian tapeworm</name>
    <dbReference type="NCBI Taxonomy" id="60517"/>
    <lineage>
        <taxon>Eukaryota</taxon>
        <taxon>Metazoa</taxon>
        <taxon>Spiralia</taxon>
        <taxon>Lophotrochozoa</taxon>
        <taxon>Platyhelminthes</taxon>
        <taxon>Cestoda</taxon>
        <taxon>Eucestoda</taxon>
        <taxon>Cyclophyllidea</taxon>
        <taxon>Taeniidae</taxon>
        <taxon>Taenia</taxon>
    </lineage>
</organism>
<reference evidence="2 3" key="1">
    <citation type="submission" date="2018-11" db="EMBL/GenBank/DDBJ databases">
        <authorList>
            <consortium name="Pathogen Informatics"/>
        </authorList>
    </citation>
    <scope>NUCLEOTIDE SEQUENCE [LARGE SCALE GENOMIC DNA]</scope>
</reference>
<dbReference type="AlphaFoldDB" id="A0A3P6PGR4"/>
<dbReference type="SUPFAM" id="SSF50630">
    <property type="entry name" value="Acid proteases"/>
    <property type="match status" value="1"/>
</dbReference>
<dbReference type="Gene3D" id="2.40.70.10">
    <property type="entry name" value="Acid Proteases"/>
    <property type="match status" value="1"/>
</dbReference>
<dbReference type="Pfam" id="PF18996">
    <property type="entry name" value="DUF5726"/>
    <property type="match status" value="1"/>
</dbReference>
<dbReference type="InterPro" id="IPR034113">
    <property type="entry name" value="SCP_GAPR1-like"/>
</dbReference>
<gene>
    <name evidence="2" type="ORF">TASK_LOCUS7764</name>
</gene>
<accession>A0A3P6PGR4</accession>
<proteinExistence type="predicted"/>
<protein>
    <recommendedName>
        <fullName evidence="1">SCP domain-containing protein</fullName>
    </recommendedName>
</protein>
<dbReference type="SMART" id="SM00198">
    <property type="entry name" value="SCP"/>
    <property type="match status" value="2"/>
</dbReference>
<dbReference type="GO" id="GO:0005576">
    <property type="term" value="C:extracellular region"/>
    <property type="evidence" value="ECO:0007669"/>
    <property type="project" value="InterPro"/>
</dbReference>
<dbReference type="CDD" id="cd05382">
    <property type="entry name" value="CAP_GAPR1-like"/>
    <property type="match status" value="2"/>
</dbReference>
<dbReference type="FunFam" id="3.40.33.10:FF:000010">
    <property type="entry name" value="Predicted protein"/>
    <property type="match status" value="1"/>
</dbReference>
<dbReference type="PANTHER" id="PTHR10334">
    <property type="entry name" value="CYSTEINE-RICH SECRETORY PROTEIN-RELATED"/>
    <property type="match status" value="1"/>
</dbReference>
<sequence length="577" mass="64407">MLLHALPQELFLAAINAEVTADSDIDRCCEILSQLAIDHRERSLARGFFHWDQKVGENDEEYARDLQLLAERAFRGCPPARVTDWVAVQFCAGVRPPTIAAMLNAIKTNDLNQLVEAATRKRQKLLLTSAPRAVHRRPNPPRYPCRFLLDSGTVGSLVNPKAFPDLFRKFRARPFSIKLSTEGRKMKAVGETPLKVTVGKESWTVQFIIRPELVWDVILGADFLRKTGAILNFAEGTFTAQQHKTTKSVEPSPGKDADEICSALFEAAGIPVNKLDELCSRLRALHGCAPLTYDAKLAKQAQKHAEYLIKQNKMEHSKNRDYGENIALKGGTPGFSFTGYDASYMWYSEIKDYDFKGGDQIKCGHFTQLVWSDTKRAGFGVAKSSKGDKVIIVGQYKPPGNYMGEFKAKVPRPTNGKVRVPDASELSAKVRALHGCRPLTYDPELSKQAQKHAEFLALKRRMVHSYAFDYGENIAKKFGTPGFILTGPEATRMWYSEIEDYDFDGGDQVTCGHFTQCVWSDTERAGFGYAKAREGDLVIVVGQYRPPGNYSGEFPVKVPRPLSGEPRVPSLEELSTK</sequence>
<dbReference type="Pfam" id="PF00188">
    <property type="entry name" value="CAP"/>
    <property type="match status" value="2"/>
</dbReference>
<dbReference type="Gene3D" id="3.40.33.10">
    <property type="entry name" value="CAP"/>
    <property type="match status" value="2"/>
</dbReference>
<dbReference type="PROSITE" id="PS01009">
    <property type="entry name" value="CRISP_1"/>
    <property type="match status" value="1"/>
</dbReference>
<dbReference type="OrthoDB" id="337038at2759"/>
<evidence type="ECO:0000313" key="3">
    <source>
        <dbReference type="Proteomes" id="UP000282613"/>
    </source>
</evidence>
<keyword evidence="3" id="KW-1185">Reference proteome</keyword>
<dbReference type="PRINTS" id="PR00837">
    <property type="entry name" value="V5TPXLIKE"/>
</dbReference>
<dbReference type="EMBL" id="UYRS01018670">
    <property type="protein sequence ID" value="VDK38976.1"/>
    <property type="molecule type" value="Genomic_DNA"/>
</dbReference>
<dbReference type="InterPro" id="IPR035940">
    <property type="entry name" value="CAP_sf"/>
</dbReference>